<sequence length="39" mass="4639">MKITKNAEAKSLFKTRIIPVKLDFKRENTTLKIYIKKQT</sequence>
<keyword evidence="2" id="KW-1185">Reference proteome</keyword>
<dbReference type="Proteomes" id="UP000184516">
    <property type="component" value="Unassembled WGS sequence"/>
</dbReference>
<accession>A0A1M5FM73</accession>
<protein>
    <submittedName>
        <fullName evidence="1">Uncharacterized protein</fullName>
    </submittedName>
</protein>
<dbReference type="EMBL" id="FQWB01000001">
    <property type="protein sequence ID" value="SHF92529.1"/>
    <property type="molecule type" value="Genomic_DNA"/>
</dbReference>
<reference evidence="2" key="1">
    <citation type="submission" date="2016-11" db="EMBL/GenBank/DDBJ databases">
        <authorList>
            <person name="Varghese N."/>
            <person name="Submissions S."/>
        </authorList>
    </citation>
    <scope>NUCLEOTIDE SEQUENCE [LARGE SCALE GENOMIC DNA]</scope>
    <source>
        <strain evidence="2">DSM 19978</strain>
    </source>
</reference>
<organism evidence="1 2">
    <name type="scientific">Flavobacterium fluvii</name>
    <dbReference type="NCBI Taxonomy" id="468056"/>
    <lineage>
        <taxon>Bacteria</taxon>
        <taxon>Pseudomonadati</taxon>
        <taxon>Bacteroidota</taxon>
        <taxon>Flavobacteriia</taxon>
        <taxon>Flavobacteriales</taxon>
        <taxon>Flavobacteriaceae</taxon>
        <taxon>Flavobacterium</taxon>
    </lineage>
</organism>
<proteinExistence type="predicted"/>
<dbReference type="AlphaFoldDB" id="A0A1M5FM73"/>
<evidence type="ECO:0000313" key="2">
    <source>
        <dbReference type="Proteomes" id="UP000184516"/>
    </source>
</evidence>
<name>A0A1M5FM73_9FLAO</name>
<evidence type="ECO:0000313" key="1">
    <source>
        <dbReference type="EMBL" id="SHF92529.1"/>
    </source>
</evidence>
<gene>
    <name evidence="1" type="ORF">SAMN05443549_101847</name>
</gene>